<organism evidence="1 2">
    <name type="scientific">Hyaloscypha hepaticicola</name>
    <dbReference type="NCBI Taxonomy" id="2082293"/>
    <lineage>
        <taxon>Eukaryota</taxon>
        <taxon>Fungi</taxon>
        <taxon>Dikarya</taxon>
        <taxon>Ascomycota</taxon>
        <taxon>Pezizomycotina</taxon>
        <taxon>Leotiomycetes</taxon>
        <taxon>Helotiales</taxon>
        <taxon>Hyaloscyphaceae</taxon>
        <taxon>Hyaloscypha</taxon>
    </lineage>
</organism>
<gene>
    <name evidence="1" type="ORF">NA56DRAFT_254584</name>
</gene>
<dbReference type="EMBL" id="KZ613496">
    <property type="protein sequence ID" value="PMD17983.1"/>
    <property type="molecule type" value="Genomic_DNA"/>
</dbReference>
<name>A0A2J6PVD6_9HELO</name>
<dbReference type="Proteomes" id="UP000235672">
    <property type="component" value="Unassembled WGS sequence"/>
</dbReference>
<dbReference type="OrthoDB" id="3461530at2759"/>
<accession>A0A2J6PVD6</accession>
<protein>
    <submittedName>
        <fullName evidence="1">Uncharacterized protein</fullName>
    </submittedName>
</protein>
<evidence type="ECO:0000313" key="2">
    <source>
        <dbReference type="Proteomes" id="UP000235672"/>
    </source>
</evidence>
<reference evidence="1 2" key="1">
    <citation type="submission" date="2016-05" db="EMBL/GenBank/DDBJ databases">
        <title>A degradative enzymes factory behind the ericoid mycorrhizal symbiosis.</title>
        <authorList>
            <consortium name="DOE Joint Genome Institute"/>
            <person name="Martino E."/>
            <person name="Morin E."/>
            <person name="Grelet G."/>
            <person name="Kuo A."/>
            <person name="Kohler A."/>
            <person name="Daghino S."/>
            <person name="Barry K."/>
            <person name="Choi C."/>
            <person name="Cichocki N."/>
            <person name="Clum A."/>
            <person name="Copeland A."/>
            <person name="Hainaut M."/>
            <person name="Haridas S."/>
            <person name="Labutti K."/>
            <person name="Lindquist E."/>
            <person name="Lipzen A."/>
            <person name="Khouja H.-R."/>
            <person name="Murat C."/>
            <person name="Ohm R."/>
            <person name="Olson A."/>
            <person name="Spatafora J."/>
            <person name="Veneault-Fourrey C."/>
            <person name="Henrissat B."/>
            <person name="Grigoriev I."/>
            <person name="Martin F."/>
            <person name="Perotto S."/>
        </authorList>
    </citation>
    <scope>NUCLEOTIDE SEQUENCE [LARGE SCALE GENOMIC DNA]</scope>
    <source>
        <strain evidence="1 2">UAMH 7357</strain>
    </source>
</reference>
<sequence>MRFHYRFTHTCGHTGVGPPISGKSESSSSLEKLTIIYLTLPFSCPFCPAFKCSSWTRISEVSPGHGILTIMSPTYPWSWIVMRSCKYEDVTIQDWALSTSENSGYRQMAWIPKPCGEVRVAGNLEEVVRAEQVVTDMTREVACAWRQRADEPVESRFAGLLSQFNAAILSGDRSRR</sequence>
<evidence type="ECO:0000313" key="1">
    <source>
        <dbReference type="EMBL" id="PMD17983.1"/>
    </source>
</evidence>
<keyword evidence="2" id="KW-1185">Reference proteome</keyword>
<dbReference type="AlphaFoldDB" id="A0A2J6PVD6"/>
<proteinExistence type="predicted"/>